<dbReference type="SUPFAM" id="SSF103473">
    <property type="entry name" value="MFS general substrate transporter"/>
    <property type="match status" value="1"/>
</dbReference>
<keyword evidence="4 9" id="KW-0812">Transmembrane</keyword>
<dbReference type="InterPro" id="IPR011701">
    <property type="entry name" value="MFS"/>
</dbReference>
<feature type="region of interest" description="Disordered" evidence="8">
    <location>
        <begin position="517"/>
        <end position="539"/>
    </location>
</feature>
<feature type="transmembrane region" description="Helical" evidence="9">
    <location>
        <begin position="345"/>
        <end position="363"/>
    </location>
</feature>
<evidence type="ECO:0000256" key="8">
    <source>
        <dbReference type="SAM" id="MobiDB-lite"/>
    </source>
</evidence>
<evidence type="ECO:0000259" key="10">
    <source>
        <dbReference type="PROSITE" id="PS50850"/>
    </source>
</evidence>
<evidence type="ECO:0000256" key="6">
    <source>
        <dbReference type="ARBA" id="ARBA00023136"/>
    </source>
</evidence>
<feature type="transmembrane region" description="Helical" evidence="9">
    <location>
        <begin position="487"/>
        <end position="507"/>
    </location>
</feature>
<dbReference type="CDD" id="cd17321">
    <property type="entry name" value="MFS_MMR_MDR_like"/>
    <property type="match status" value="1"/>
</dbReference>
<feature type="transmembrane region" description="Helical" evidence="9">
    <location>
        <begin position="175"/>
        <end position="199"/>
    </location>
</feature>
<accession>A0ABV3DUS3</accession>
<organism evidence="11 12">
    <name type="scientific">Streptodolium elevatio</name>
    <dbReference type="NCBI Taxonomy" id="3157996"/>
    <lineage>
        <taxon>Bacteria</taxon>
        <taxon>Bacillati</taxon>
        <taxon>Actinomycetota</taxon>
        <taxon>Actinomycetes</taxon>
        <taxon>Kitasatosporales</taxon>
        <taxon>Streptomycetaceae</taxon>
        <taxon>Streptodolium</taxon>
    </lineage>
</organism>
<dbReference type="InterPro" id="IPR020846">
    <property type="entry name" value="MFS_dom"/>
</dbReference>
<dbReference type="Gene3D" id="1.20.1720.10">
    <property type="entry name" value="Multidrug resistance protein D"/>
    <property type="match status" value="1"/>
</dbReference>
<gene>
    <name evidence="11" type="ORF">AB0C36_38850</name>
</gene>
<evidence type="ECO:0000256" key="5">
    <source>
        <dbReference type="ARBA" id="ARBA00022989"/>
    </source>
</evidence>
<keyword evidence="12" id="KW-1185">Reference proteome</keyword>
<evidence type="ECO:0000256" key="2">
    <source>
        <dbReference type="ARBA" id="ARBA00022448"/>
    </source>
</evidence>
<keyword evidence="3" id="KW-1003">Cell membrane</keyword>
<keyword evidence="5 9" id="KW-1133">Transmembrane helix</keyword>
<feature type="domain" description="Major facilitator superfamily (MFS) profile" evidence="10">
    <location>
        <begin position="25"/>
        <end position="511"/>
    </location>
</feature>
<feature type="transmembrane region" description="Helical" evidence="9">
    <location>
        <begin position="67"/>
        <end position="84"/>
    </location>
</feature>
<dbReference type="RefSeq" id="WP_358363550.1">
    <property type="nucleotide sequence ID" value="NZ_JBEZFP010000175.1"/>
</dbReference>
<dbReference type="InterPro" id="IPR036259">
    <property type="entry name" value="MFS_trans_sf"/>
</dbReference>
<evidence type="ECO:0000313" key="12">
    <source>
        <dbReference type="Proteomes" id="UP001551482"/>
    </source>
</evidence>
<evidence type="ECO:0000256" key="4">
    <source>
        <dbReference type="ARBA" id="ARBA00022692"/>
    </source>
</evidence>
<dbReference type="Gene3D" id="1.20.1250.20">
    <property type="entry name" value="MFS general substrate transporter like domains"/>
    <property type="match status" value="1"/>
</dbReference>
<feature type="transmembrane region" description="Helical" evidence="9">
    <location>
        <begin position="149"/>
        <end position="169"/>
    </location>
</feature>
<protein>
    <submittedName>
        <fullName evidence="11">MFS transporter</fullName>
    </submittedName>
</protein>
<dbReference type="PANTHER" id="PTHR42718:SF47">
    <property type="entry name" value="METHYL VIOLOGEN RESISTANCE PROTEIN SMVA"/>
    <property type="match status" value="1"/>
</dbReference>
<name>A0ABV3DUS3_9ACTN</name>
<feature type="transmembrane region" description="Helical" evidence="9">
    <location>
        <begin position="316"/>
        <end position="338"/>
    </location>
</feature>
<keyword evidence="7" id="KW-0046">Antibiotic resistance</keyword>
<feature type="transmembrane region" description="Helical" evidence="9">
    <location>
        <begin position="211"/>
        <end position="229"/>
    </location>
</feature>
<evidence type="ECO:0000256" key="9">
    <source>
        <dbReference type="SAM" id="Phobius"/>
    </source>
</evidence>
<feature type="transmembrane region" description="Helical" evidence="9">
    <location>
        <begin position="116"/>
        <end position="137"/>
    </location>
</feature>
<feature type="transmembrane region" description="Helical" evidence="9">
    <location>
        <begin position="279"/>
        <end position="304"/>
    </location>
</feature>
<dbReference type="PANTHER" id="PTHR42718">
    <property type="entry name" value="MAJOR FACILITATOR SUPERFAMILY MULTIDRUG TRANSPORTER MFSC"/>
    <property type="match status" value="1"/>
</dbReference>
<keyword evidence="2" id="KW-0813">Transport</keyword>
<evidence type="ECO:0000256" key="3">
    <source>
        <dbReference type="ARBA" id="ARBA00022475"/>
    </source>
</evidence>
<evidence type="ECO:0000313" key="11">
    <source>
        <dbReference type="EMBL" id="MEU8139446.1"/>
    </source>
</evidence>
<comment type="subcellular location">
    <subcellularLocation>
        <location evidence="1">Cell membrane</location>
        <topology evidence="1">Multi-pass membrane protein</topology>
    </subcellularLocation>
</comment>
<evidence type="ECO:0000256" key="1">
    <source>
        <dbReference type="ARBA" id="ARBA00004651"/>
    </source>
</evidence>
<feature type="transmembrane region" description="Helical" evidence="9">
    <location>
        <begin position="23"/>
        <end position="47"/>
    </location>
</feature>
<evidence type="ECO:0000256" key="7">
    <source>
        <dbReference type="ARBA" id="ARBA00023251"/>
    </source>
</evidence>
<dbReference type="PROSITE" id="PS50850">
    <property type="entry name" value="MFS"/>
    <property type="match status" value="1"/>
</dbReference>
<sequence>MDSSHTSTRPAGPPVQYSAARKWATVAVGCLAVVVLSVDLTALHLAIPGLVSDVDPSANQILWIADAYGFALAGLLVTMGVLGDRVGRKKLFLIGTVAFGAASLLTAYAWNAETLIAARTLLGVAGATIMPSTLSIVRNVFTDPKERTAAVGISMGVGALGVGLGPVFGGLLLDHFWWGSVFLVNVPLMAVAFVAGAVILPESRDPRPQRLDLMSVPLSIAGVIGLVYAVKEAASGGLMQGRVAVALLVGVVAAGAFVRRQRRIDNPLIDVALFRRKAFTGSILANLMAMFALVAQSLLFAQYFQLVLGWSPLKAGLAGLPGGVFAMLGGVAAAPLITVLGRARLVAVGMTLAASGFSLYTLSGASSNYPLLVLGMAPCALGMGMAMTVTGDTILASVPKDRAGSASAISETATELGAALGMALLGSILNAVYRTSVDVPADVPESARGAVEDSIGAAQHSAAGMPADLGSRVVDASRDAFVTGMHVALLTSAALALAAGVAALFLLRDVPKVLVDEEDPIDEGDKQAPRKAAPIAEAR</sequence>
<comment type="caution">
    <text evidence="11">The sequence shown here is derived from an EMBL/GenBank/DDBJ whole genome shotgun (WGS) entry which is preliminary data.</text>
</comment>
<keyword evidence="6 9" id="KW-0472">Membrane</keyword>
<feature type="transmembrane region" description="Helical" evidence="9">
    <location>
        <begin position="241"/>
        <end position="258"/>
    </location>
</feature>
<reference evidence="11 12" key="1">
    <citation type="submission" date="2024-06" db="EMBL/GenBank/DDBJ databases">
        <title>The Natural Products Discovery Center: Release of the First 8490 Sequenced Strains for Exploring Actinobacteria Biosynthetic Diversity.</title>
        <authorList>
            <person name="Kalkreuter E."/>
            <person name="Kautsar S.A."/>
            <person name="Yang D."/>
            <person name="Bader C.D."/>
            <person name="Teijaro C.N."/>
            <person name="Fluegel L."/>
            <person name="Davis C.M."/>
            <person name="Simpson J.R."/>
            <person name="Lauterbach L."/>
            <person name="Steele A.D."/>
            <person name="Gui C."/>
            <person name="Meng S."/>
            <person name="Li G."/>
            <person name="Viehrig K."/>
            <person name="Ye F."/>
            <person name="Su P."/>
            <person name="Kiefer A.F."/>
            <person name="Nichols A."/>
            <person name="Cepeda A.J."/>
            <person name="Yan W."/>
            <person name="Fan B."/>
            <person name="Jiang Y."/>
            <person name="Adhikari A."/>
            <person name="Zheng C.-J."/>
            <person name="Schuster L."/>
            <person name="Cowan T.M."/>
            <person name="Smanski M.J."/>
            <person name="Chevrette M.G."/>
            <person name="De Carvalho L.P.S."/>
            <person name="Shen B."/>
        </authorList>
    </citation>
    <scope>NUCLEOTIDE SEQUENCE [LARGE SCALE GENOMIC DNA]</scope>
    <source>
        <strain evidence="11 12">NPDC048946</strain>
    </source>
</reference>
<feature type="transmembrane region" description="Helical" evidence="9">
    <location>
        <begin position="369"/>
        <end position="395"/>
    </location>
</feature>
<dbReference type="Proteomes" id="UP001551482">
    <property type="component" value="Unassembled WGS sequence"/>
</dbReference>
<proteinExistence type="predicted"/>
<feature type="transmembrane region" description="Helical" evidence="9">
    <location>
        <begin position="91"/>
        <end position="110"/>
    </location>
</feature>
<dbReference type="Pfam" id="PF07690">
    <property type="entry name" value="MFS_1"/>
    <property type="match status" value="1"/>
</dbReference>
<feature type="transmembrane region" description="Helical" evidence="9">
    <location>
        <begin position="416"/>
        <end position="433"/>
    </location>
</feature>
<dbReference type="EMBL" id="JBEZFP010000175">
    <property type="protein sequence ID" value="MEU8139446.1"/>
    <property type="molecule type" value="Genomic_DNA"/>
</dbReference>